<dbReference type="RefSeq" id="WP_387398857.1">
    <property type="nucleotide sequence ID" value="NZ_JBIAMT010000005.1"/>
</dbReference>
<proteinExistence type="predicted"/>
<dbReference type="Gene3D" id="3.40.50.10540">
    <property type="entry name" value="Crotonobetainyl-coa:carnitine coa-transferase, domain 1"/>
    <property type="match status" value="1"/>
</dbReference>
<dbReference type="PANTHER" id="PTHR48228">
    <property type="entry name" value="SUCCINYL-COA--D-CITRAMALATE COA-TRANSFERASE"/>
    <property type="match status" value="1"/>
</dbReference>
<evidence type="ECO:0000313" key="1">
    <source>
        <dbReference type="EMBL" id="MFF0499944.1"/>
    </source>
</evidence>
<gene>
    <name evidence="1" type="ORF">ACFYU5_26325</name>
</gene>
<dbReference type="PANTHER" id="PTHR48228:SF5">
    <property type="entry name" value="ALPHA-METHYLACYL-COA RACEMASE"/>
    <property type="match status" value="1"/>
</dbReference>
<keyword evidence="1" id="KW-0808">Transferase</keyword>
<dbReference type="Pfam" id="PF02515">
    <property type="entry name" value="CoA_transf_3"/>
    <property type="match status" value="1"/>
</dbReference>
<organism evidence="1 2">
    <name type="scientific">Nocardia aobensis</name>
    <dbReference type="NCBI Taxonomy" id="257277"/>
    <lineage>
        <taxon>Bacteria</taxon>
        <taxon>Bacillati</taxon>
        <taxon>Actinomycetota</taxon>
        <taxon>Actinomycetes</taxon>
        <taxon>Mycobacteriales</taxon>
        <taxon>Nocardiaceae</taxon>
        <taxon>Nocardia</taxon>
    </lineage>
</organism>
<dbReference type="Gene3D" id="3.30.1540.10">
    <property type="entry name" value="formyl-coa transferase, domain 3"/>
    <property type="match status" value="1"/>
</dbReference>
<dbReference type="EMBL" id="JBIAMT010000005">
    <property type="protein sequence ID" value="MFF0499944.1"/>
    <property type="molecule type" value="Genomic_DNA"/>
</dbReference>
<name>A0ABW6P9V0_9NOCA</name>
<dbReference type="InterPro" id="IPR003673">
    <property type="entry name" value="CoA-Trfase_fam_III"/>
</dbReference>
<keyword evidence="2" id="KW-1185">Reference proteome</keyword>
<dbReference type="InterPro" id="IPR050509">
    <property type="entry name" value="CoA-transferase_III"/>
</dbReference>
<sequence length="411" mass="44083">MSDLLAGIRVLESAMLLNGDTLGGHLADLGADVIKVEAPGRGDYLRYILGQVAPGRSPAHLQANRGKRSVTLDLRTPEGLEAFWKLHQTADVFIDGNRAGALDALGVGYDAQHSRKPDIVYCQYTGYGSEGPYAAIATHGRMMDALAAAFPREMGPDGFMAPAPSRDPMAGMASGGEGTAAGAIHAAFHVAAALVQRERTGQGAHIDVAGFDGVVAQAWTTATYALNQHRLTDTSTLPAMQDGEMSGARYQFYETGDGQVVLFCCIEPKFWRNFCRAIGRDDLVDTIADGHVDFGNDGDELRHELQKIFHERTLTEWMALAAEHDMALGPAYRSITEAAADPHVSGRGVIHTQEFPEIGEFTYIGEAGRVAGQPYTVQRPAPDLGQHTREILAELGYSDGEVDQLAGTSNS</sequence>
<dbReference type="Proteomes" id="UP001601442">
    <property type="component" value="Unassembled WGS sequence"/>
</dbReference>
<dbReference type="InterPro" id="IPR044855">
    <property type="entry name" value="CoA-Trfase_III_dom3_sf"/>
</dbReference>
<protein>
    <submittedName>
        <fullName evidence="1">CaiB/BaiF CoA transferase family protein</fullName>
    </submittedName>
</protein>
<accession>A0ABW6P9V0</accession>
<reference evidence="1 2" key="1">
    <citation type="submission" date="2024-10" db="EMBL/GenBank/DDBJ databases">
        <title>The Natural Products Discovery Center: Release of the First 8490 Sequenced Strains for Exploring Actinobacteria Biosynthetic Diversity.</title>
        <authorList>
            <person name="Kalkreuter E."/>
            <person name="Kautsar S.A."/>
            <person name="Yang D."/>
            <person name="Bader C.D."/>
            <person name="Teijaro C.N."/>
            <person name="Fluegel L."/>
            <person name="Davis C.M."/>
            <person name="Simpson J.R."/>
            <person name="Lauterbach L."/>
            <person name="Steele A.D."/>
            <person name="Gui C."/>
            <person name="Meng S."/>
            <person name="Li G."/>
            <person name="Viehrig K."/>
            <person name="Ye F."/>
            <person name="Su P."/>
            <person name="Kiefer A.F."/>
            <person name="Nichols A."/>
            <person name="Cepeda A.J."/>
            <person name="Yan W."/>
            <person name="Fan B."/>
            <person name="Jiang Y."/>
            <person name="Adhikari A."/>
            <person name="Zheng C.-J."/>
            <person name="Schuster L."/>
            <person name="Cowan T.M."/>
            <person name="Smanski M.J."/>
            <person name="Chevrette M.G."/>
            <person name="De Carvalho L.P.S."/>
            <person name="Shen B."/>
        </authorList>
    </citation>
    <scope>NUCLEOTIDE SEQUENCE [LARGE SCALE GENOMIC DNA]</scope>
    <source>
        <strain evidence="1 2">NPDC004119</strain>
    </source>
</reference>
<comment type="caution">
    <text evidence="1">The sequence shown here is derived from an EMBL/GenBank/DDBJ whole genome shotgun (WGS) entry which is preliminary data.</text>
</comment>
<evidence type="ECO:0000313" key="2">
    <source>
        <dbReference type="Proteomes" id="UP001601442"/>
    </source>
</evidence>
<dbReference type="InterPro" id="IPR023606">
    <property type="entry name" value="CoA-Trfase_III_dom_1_sf"/>
</dbReference>
<dbReference type="GO" id="GO:0016740">
    <property type="term" value="F:transferase activity"/>
    <property type="evidence" value="ECO:0007669"/>
    <property type="project" value="UniProtKB-KW"/>
</dbReference>
<dbReference type="SUPFAM" id="SSF89796">
    <property type="entry name" value="CoA-transferase family III (CaiB/BaiF)"/>
    <property type="match status" value="1"/>
</dbReference>